<evidence type="ECO:0000259" key="2">
    <source>
        <dbReference type="PROSITE" id="PS51898"/>
    </source>
</evidence>
<feature type="domain" description="Tyr recombinase" evidence="2">
    <location>
        <begin position="1"/>
        <end position="108"/>
    </location>
</feature>
<dbReference type="InterPro" id="IPR050090">
    <property type="entry name" value="Tyrosine_recombinase_XerCD"/>
</dbReference>
<comment type="caution">
    <text evidence="3">The sequence shown here is derived from an EMBL/GenBank/DDBJ whole genome shotgun (WGS) entry which is preliminary data.</text>
</comment>
<gene>
    <name evidence="3" type="ORF">L687_00485</name>
</gene>
<keyword evidence="1" id="KW-0233">DNA recombination</keyword>
<dbReference type="EMBL" id="ATAO01000112">
    <property type="protein sequence ID" value="EQM81868.1"/>
    <property type="molecule type" value="Genomic_DNA"/>
</dbReference>
<sequence length="116" mass="12788">MPLPSALRSIIVRRVASLGRNELVFTGPNGGRLNTSNVRRAVDWDELRNRLDRPDLRIHDLRHTLATLLFDAGAAANDVQAILGHSSMQVTERYSRARSDAAVRANGALDKLMGTE</sequence>
<evidence type="ECO:0000313" key="3">
    <source>
        <dbReference type="EMBL" id="EQM81868.1"/>
    </source>
</evidence>
<proteinExistence type="predicted"/>
<protein>
    <recommendedName>
        <fullName evidence="2">Tyr recombinase domain-containing protein</fullName>
    </recommendedName>
</protein>
<dbReference type="AlphaFoldDB" id="T5KE18"/>
<dbReference type="Pfam" id="PF00589">
    <property type="entry name" value="Phage_integrase"/>
    <property type="match status" value="1"/>
</dbReference>
<accession>T5KE18</accession>
<dbReference type="InterPro" id="IPR011010">
    <property type="entry name" value="DNA_brk_join_enz"/>
</dbReference>
<dbReference type="PATRIC" id="fig|1333857.3.peg.1052"/>
<dbReference type="Gene3D" id="1.10.443.10">
    <property type="entry name" value="Intergrase catalytic core"/>
    <property type="match status" value="1"/>
</dbReference>
<dbReference type="InterPro" id="IPR002104">
    <property type="entry name" value="Integrase_catalytic"/>
</dbReference>
<evidence type="ECO:0000313" key="4">
    <source>
        <dbReference type="Proteomes" id="UP000016033"/>
    </source>
</evidence>
<dbReference type="PANTHER" id="PTHR30349">
    <property type="entry name" value="PHAGE INTEGRASE-RELATED"/>
    <property type="match status" value="1"/>
</dbReference>
<organism evidence="3 4">
    <name type="scientific">Microbacterium maritypicum MF109</name>
    <dbReference type="NCBI Taxonomy" id="1333857"/>
    <lineage>
        <taxon>Bacteria</taxon>
        <taxon>Bacillati</taxon>
        <taxon>Actinomycetota</taxon>
        <taxon>Actinomycetes</taxon>
        <taxon>Micrococcales</taxon>
        <taxon>Microbacteriaceae</taxon>
        <taxon>Microbacterium</taxon>
    </lineage>
</organism>
<dbReference type="GO" id="GO:0003677">
    <property type="term" value="F:DNA binding"/>
    <property type="evidence" value="ECO:0007669"/>
    <property type="project" value="InterPro"/>
</dbReference>
<reference evidence="3 4" key="1">
    <citation type="journal article" date="2013" name="Genome Announc.">
        <title>Whole-genome sequences of five oyster-associated bacteria show potential for crude oil hydrocarbon degradation.</title>
        <authorList>
            <person name="Chauhan A."/>
            <person name="Green S."/>
            <person name="Pathak A."/>
            <person name="Thomas J."/>
            <person name="Venkatramanan R."/>
        </authorList>
    </citation>
    <scope>NUCLEOTIDE SEQUENCE [LARGE SCALE GENOMIC DNA]</scope>
    <source>
        <strain evidence="3 4">MF109</strain>
    </source>
</reference>
<dbReference type="Proteomes" id="UP000016033">
    <property type="component" value="Unassembled WGS sequence"/>
</dbReference>
<dbReference type="GO" id="GO:0006310">
    <property type="term" value="P:DNA recombination"/>
    <property type="evidence" value="ECO:0007669"/>
    <property type="project" value="UniProtKB-KW"/>
</dbReference>
<dbReference type="InterPro" id="IPR013762">
    <property type="entry name" value="Integrase-like_cat_sf"/>
</dbReference>
<evidence type="ECO:0000256" key="1">
    <source>
        <dbReference type="ARBA" id="ARBA00023172"/>
    </source>
</evidence>
<dbReference type="SUPFAM" id="SSF56349">
    <property type="entry name" value="DNA breaking-rejoining enzymes"/>
    <property type="match status" value="1"/>
</dbReference>
<name>T5KE18_MICMQ</name>
<dbReference type="GO" id="GO:0015074">
    <property type="term" value="P:DNA integration"/>
    <property type="evidence" value="ECO:0007669"/>
    <property type="project" value="InterPro"/>
</dbReference>
<dbReference type="PROSITE" id="PS51898">
    <property type="entry name" value="TYR_RECOMBINASE"/>
    <property type="match status" value="1"/>
</dbReference>
<dbReference type="PANTHER" id="PTHR30349:SF64">
    <property type="entry name" value="PROPHAGE INTEGRASE INTD-RELATED"/>
    <property type="match status" value="1"/>
</dbReference>